<proteinExistence type="predicted"/>
<sequence length="441" mass="50004">APWKKADNDLRIPSGEHVTVVRQKTQLNSPELIQDNDRGGLKGAECIDNLKSTPKCSTMIQSSHPTVAHNFELSSIHDEKGTSNTKNGNHLKAQLKKENRANGLKECGLKCSTMVDNNFHEFQEISHIQKDDIGIQQNNKNSEDNDYQSSCIVNSKPKCSTKIYDTYDEDKLEELSTIYNITQKATDKLIHKEHSVRYDDFESKDCKALSLNKEEPLCSTKIDGHKTVIIQNDQLLNMSTIYSITEKQTQKFKQNKDSSIEHMTKSVEKIAADLQRPDVSPDNISLKGLINWKIFHWNCKANDDGQPETRDRKISDNDAIYDVKLNESESVWETVGISTPVNENKYEAEDTSCKEKNNVSTNDLNNTCEDSVKDSPSKDPEEQEDEDEPSSSESSVELSRKDSKYDIQIPTFEKSVKSLSFLPDLETIVEHSFEDANCNDR</sequence>
<keyword evidence="3" id="KW-1185">Reference proteome</keyword>
<dbReference type="EMBL" id="CAIIXF020000010">
    <property type="protein sequence ID" value="CAH1795918.1"/>
    <property type="molecule type" value="Genomic_DNA"/>
</dbReference>
<comment type="caution">
    <text evidence="2">The sequence shown here is derived from an EMBL/GenBank/DDBJ whole genome shotgun (WGS) entry which is preliminary data.</text>
</comment>
<protein>
    <submittedName>
        <fullName evidence="2">Uncharacterized protein</fullName>
    </submittedName>
</protein>
<evidence type="ECO:0000256" key="1">
    <source>
        <dbReference type="SAM" id="MobiDB-lite"/>
    </source>
</evidence>
<organism evidence="2 3">
    <name type="scientific">Owenia fusiformis</name>
    <name type="common">Polychaete worm</name>
    <dbReference type="NCBI Taxonomy" id="6347"/>
    <lineage>
        <taxon>Eukaryota</taxon>
        <taxon>Metazoa</taxon>
        <taxon>Spiralia</taxon>
        <taxon>Lophotrochozoa</taxon>
        <taxon>Annelida</taxon>
        <taxon>Polychaeta</taxon>
        <taxon>Sedentaria</taxon>
        <taxon>Canalipalpata</taxon>
        <taxon>Sabellida</taxon>
        <taxon>Oweniida</taxon>
        <taxon>Oweniidae</taxon>
        <taxon>Owenia</taxon>
    </lineage>
</organism>
<accession>A0A8J1TVJ7</accession>
<evidence type="ECO:0000313" key="2">
    <source>
        <dbReference type="EMBL" id="CAH1795918.1"/>
    </source>
</evidence>
<evidence type="ECO:0000313" key="3">
    <source>
        <dbReference type="Proteomes" id="UP000749559"/>
    </source>
</evidence>
<gene>
    <name evidence="2" type="ORF">OFUS_LOCUS20384</name>
</gene>
<name>A0A8J1TVJ7_OWEFU</name>
<feature type="compositionally biased region" description="Basic and acidic residues" evidence="1">
    <location>
        <begin position="370"/>
        <end position="380"/>
    </location>
</feature>
<feature type="compositionally biased region" description="Basic and acidic residues" evidence="1">
    <location>
        <begin position="347"/>
        <end position="357"/>
    </location>
</feature>
<feature type="non-terminal residue" evidence="2">
    <location>
        <position position="441"/>
    </location>
</feature>
<feature type="region of interest" description="Disordered" evidence="1">
    <location>
        <begin position="347"/>
        <end position="404"/>
    </location>
</feature>
<feature type="compositionally biased region" description="Polar residues" evidence="1">
    <location>
        <begin position="358"/>
        <end position="369"/>
    </location>
</feature>
<feature type="non-terminal residue" evidence="2">
    <location>
        <position position="1"/>
    </location>
</feature>
<dbReference type="Proteomes" id="UP000749559">
    <property type="component" value="Unassembled WGS sequence"/>
</dbReference>
<reference evidence="2" key="1">
    <citation type="submission" date="2022-03" db="EMBL/GenBank/DDBJ databases">
        <authorList>
            <person name="Martin C."/>
        </authorList>
    </citation>
    <scope>NUCLEOTIDE SEQUENCE</scope>
</reference>
<dbReference type="AlphaFoldDB" id="A0A8J1TVJ7"/>
<feature type="compositionally biased region" description="Acidic residues" evidence="1">
    <location>
        <begin position="381"/>
        <end position="390"/>
    </location>
</feature>